<dbReference type="InterPro" id="IPR012338">
    <property type="entry name" value="Beta-lactam/transpept-like"/>
</dbReference>
<feature type="chain" id="PRO_5037964116" evidence="1">
    <location>
        <begin position="23"/>
        <end position="317"/>
    </location>
</feature>
<proteinExistence type="predicted"/>
<keyword evidence="3" id="KW-0378">Hydrolase</keyword>
<keyword evidence="3" id="KW-0645">Protease</keyword>
<evidence type="ECO:0000256" key="1">
    <source>
        <dbReference type="SAM" id="SignalP"/>
    </source>
</evidence>
<feature type="signal peptide" evidence="1">
    <location>
        <begin position="1"/>
        <end position="22"/>
    </location>
</feature>
<evidence type="ECO:0000313" key="3">
    <source>
        <dbReference type="EMBL" id="MBK1817063.1"/>
    </source>
</evidence>
<dbReference type="InterPro" id="IPR001967">
    <property type="entry name" value="Peptidase_S11_N"/>
</dbReference>
<sequence length="317" mass="33433">MTILKTLAFLAALLPLCLSAQAPESIMVVEAYSGKVLIASNAGLKRPIASITKVATACVAVDWATATGTDLGTTITVPQTITLVGGPNPMNLQPGDQMSLRDALYSALLGSDNLAAVTIANHVGGEIASRRGSNADPVGIFVGEMNQLTKAVGATATRFANPHGLERQGTKAYSTAADVARLSIYAMRRPAITFITSKQDRQISVTSGGAKRSFTLKNTNELAGETGILGVKTGTTAAAGPCLSVCMDRDPLVRQKPDGSKGATPRRLVVVVLNNPDRFSRARNLLRQGWGIYDQWLSAGAPVQNKEREILHVPMPK</sequence>
<keyword evidence="4" id="KW-1185">Reference proteome</keyword>
<dbReference type="GO" id="GO:0006508">
    <property type="term" value="P:proteolysis"/>
    <property type="evidence" value="ECO:0007669"/>
    <property type="project" value="InterPro"/>
</dbReference>
<keyword evidence="3" id="KW-0121">Carboxypeptidase</keyword>
<dbReference type="PANTHER" id="PTHR21581:SF6">
    <property type="entry name" value="TRAFFICKING PROTEIN PARTICLE COMPLEX SUBUNIT 12"/>
    <property type="match status" value="1"/>
</dbReference>
<reference evidence="3" key="1">
    <citation type="submission" date="2021-01" db="EMBL/GenBank/DDBJ databases">
        <title>Modified the classification status of verrucomicrobia.</title>
        <authorList>
            <person name="Feng X."/>
        </authorList>
    </citation>
    <scope>NUCLEOTIDE SEQUENCE</scope>
    <source>
        <strain evidence="3">JCM 18052</strain>
    </source>
</reference>
<dbReference type="Gene3D" id="3.40.710.10">
    <property type="entry name" value="DD-peptidase/beta-lactamase superfamily"/>
    <property type="match status" value="1"/>
</dbReference>
<evidence type="ECO:0000313" key="4">
    <source>
        <dbReference type="Proteomes" id="UP000600139"/>
    </source>
</evidence>
<evidence type="ECO:0000259" key="2">
    <source>
        <dbReference type="Pfam" id="PF00768"/>
    </source>
</evidence>
<dbReference type="Pfam" id="PF00768">
    <property type="entry name" value="Peptidase_S11"/>
    <property type="match status" value="1"/>
</dbReference>
<dbReference type="EMBL" id="JAENIK010000011">
    <property type="protein sequence ID" value="MBK1817063.1"/>
    <property type="molecule type" value="Genomic_DNA"/>
</dbReference>
<dbReference type="GO" id="GO:0009002">
    <property type="term" value="F:serine-type D-Ala-D-Ala carboxypeptidase activity"/>
    <property type="evidence" value="ECO:0007669"/>
    <property type="project" value="InterPro"/>
</dbReference>
<name>A0A934R6V9_9BACT</name>
<dbReference type="SUPFAM" id="SSF56601">
    <property type="entry name" value="beta-lactamase/transpeptidase-like"/>
    <property type="match status" value="1"/>
</dbReference>
<protein>
    <submittedName>
        <fullName evidence="3">D-alanyl-D-alanine carboxypeptidase</fullName>
    </submittedName>
</protein>
<accession>A0A934R6V9</accession>
<dbReference type="RefSeq" id="WP_200351984.1">
    <property type="nucleotide sequence ID" value="NZ_BAABHZ010000006.1"/>
</dbReference>
<keyword evidence="1" id="KW-0732">Signal</keyword>
<gene>
    <name evidence="3" type="ORF">JIN84_15675</name>
</gene>
<dbReference type="PANTHER" id="PTHR21581">
    <property type="entry name" value="D-ALANYL-D-ALANINE CARBOXYPEPTIDASE"/>
    <property type="match status" value="1"/>
</dbReference>
<dbReference type="AlphaFoldDB" id="A0A934R6V9"/>
<comment type="caution">
    <text evidence="3">The sequence shown here is derived from an EMBL/GenBank/DDBJ whole genome shotgun (WGS) entry which is preliminary data.</text>
</comment>
<dbReference type="Proteomes" id="UP000600139">
    <property type="component" value="Unassembled WGS sequence"/>
</dbReference>
<feature type="domain" description="Peptidase S11 D-alanyl-D-alanine carboxypeptidase A N-terminal" evidence="2">
    <location>
        <begin position="23"/>
        <end position="243"/>
    </location>
</feature>
<organism evidence="3 4">
    <name type="scientific">Luteolibacter yonseiensis</name>
    <dbReference type="NCBI Taxonomy" id="1144680"/>
    <lineage>
        <taxon>Bacteria</taxon>
        <taxon>Pseudomonadati</taxon>
        <taxon>Verrucomicrobiota</taxon>
        <taxon>Verrucomicrobiia</taxon>
        <taxon>Verrucomicrobiales</taxon>
        <taxon>Verrucomicrobiaceae</taxon>
        <taxon>Luteolibacter</taxon>
    </lineage>
</organism>